<dbReference type="GO" id="GO:0015658">
    <property type="term" value="F:branched-chain amino acid transmembrane transporter activity"/>
    <property type="evidence" value="ECO:0007669"/>
    <property type="project" value="InterPro"/>
</dbReference>
<evidence type="ECO:0000256" key="4">
    <source>
        <dbReference type="ARBA" id="ARBA00022989"/>
    </source>
</evidence>
<feature type="transmembrane region" description="Helical" evidence="6">
    <location>
        <begin position="20"/>
        <end position="37"/>
    </location>
</feature>
<dbReference type="EMBL" id="AGUD01000313">
    <property type="protein sequence ID" value="EHN08895.1"/>
    <property type="molecule type" value="Genomic_DNA"/>
</dbReference>
<evidence type="ECO:0000256" key="3">
    <source>
        <dbReference type="ARBA" id="ARBA00022692"/>
    </source>
</evidence>
<dbReference type="Pfam" id="PF02653">
    <property type="entry name" value="BPD_transp_2"/>
    <property type="match status" value="1"/>
</dbReference>
<evidence type="ECO:0000256" key="1">
    <source>
        <dbReference type="ARBA" id="ARBA00004651"/>
    </source>
</evidence>
<dbReference type="InterPro" id="IPR043428">
    <property type="entry name" value="LivM-like"/>
</dbReference>
<keyword evidence="3 6" id="KW-0812">Transmembrane</keyword>
<dbReference type="CDD" id="cd06581">
    <property type="entry name" value="TM_PBP1_LivM_like"/>
    <property type="match status" value="1"/>
</dbReference>
<dbReference type="RefSeq" id="WP_007579139.1">
    <property type="nucleotide sequence ID" value="NZ_AGUD01000313.1"/>
</dbReference>
<dbReference type="OrthoDB" id="9814461at2"/>
<dbReference type="InterPro" id="IPR001851">
    <property type="entry name" value="ABC_transp_permease"/>
</dbReference>
<gene>
    <name evidence="7" type="ORF">PAI11_42660</name>
</gene>
<name>H0EBN3_9ACTN</name>
<evidence type="ECO:0000313" key="7">
    <source>
        <dbReference type="EMBL" id="EHN08895.1"/>
    </source>
</evidence>
<dbReference type="PANTHER" id="PTHR30482:SF10">
    <property type="entry name" value="HIGH-AFFINITY BRANCHED-CHAIN AMINO ACID TRANSPORT PROTEIN BRAE"/>
    <property type="match status" value="1"/>
</dbReference>
<feature type="transmembrane region" description="Helical" evidence="6">
    <location>
        <begin position="163"/>
        <end position="180"/>
    </location>
</feature>
<comment type="caution">
    <text evidence="7">The sequence shown here is derived from an EMBL/GenBank/DDBJ whole genome shotgun (WGS) entry which is preliminary data.</text>
</comment>
<feature type="transmembrane region" description="Helical" evidence="6">
    <location>
        <begin position="101"/>
        <end position="118"/>
    </location>
</feature>
<feature type="transmembrane region" description="Helical" evidence="6">
    <location>
        <begin position="73"/>
        <end position="94"/>
    </location>
</feature>
<proteinExistence type="predicted"/>
<feature type="transmembrane region" description="Helical" evidence="6">
    <location>
        <begin position="214"/>
        <end position="234"/>
    </location>
</feature>
<feature type="transmembrane region" description="Helical" evidence="6">
    <location>
        <begin position="49"/>
        <end position="67"/>
    </location>
</feature>
<dbReference type="Proteomes" id="UP000005143">
    <property type="component" value="Unassembled WGS sequence"/>
</dbReference>
<dbReference type="GO" id="GO:0005886">
    <property type="term" value="C:plasma membrane"/>
    <property type="evidence" value="ECO:0007669"/>
    <property type="project" value="UniProtKB-SubCell"/>
</dbReference>
<evidence type="ECO:0000256" key="2">
    <source>
        <dbReference type="ARBA" id="ARBA00022475"/>
    </source>
</evidence>
<keyword evidence="2" id="KW-1003">Cell membrane</keyword>
<comment type="subcellular location">
    <subcellularLocation>
        <location evidence="1">Cell membrane</location>
        <topology evidence="1">Multi-pass membrane protein</topology>
    </subcellularLocation>
</comment>
<feature type="transmembrane region" description="Helical" evidence="6">
    <location>
        <begin position="297"/>
        <end position="316"/>
    </location>
</feature>
<sequence>MHELLPLAISFDFFNGADFWVGVGVLAGIYTVLTLGLQLNVGFTGIQNFGQIGFAAIGAYVMALLVSDADWSFWLAIPVAIGFAVCVAVVLGVITLRLRADFFAIATIAFSEIVRYIAQNARGLTHGNQGVQDYVATWRSFSRDVRHDVLDGIGMGGVEFNQMPLLIVTWIAALLLLLLLRHLTKSPWGRVLRAIREDEDAARAMGKNTLRFKLQSLGIAAAVGAFAGILLALQTPNVAPDNYLPLYTFIGYAVLILGGLTSWWGVAVGALIVQFVLEATRLIDFGLTESQTSSMRFIIVGLVIILLVAFRPQGVFGKREEMVLGD</sequence>
<dbReference type="AlphaFoldDB" id="H0EBN3"/>
<reference evidence="7 8" key="1">
    <citation type="journal article" date="2013" name="Biodegradation">
        <title>Quantitative proteomic analysis of ibuprofen-degrading Patulibacter sp. strain I11.</title>
        <authorList>
            <person name="Almeida B."/>
            <person name="Kjeldal H."/>
            <person name="Lolas I."/>
            <person name="Knudsen A.D."/>
            <person name="Carvalho G."/>
            <person name="Nielsen K.L."/>
            <person name="Barreto Crespo M.T."/>
            <person name="Stensballe A."/>
            <person name="Nielsen J.L."/>
        </authorList>
    </citation>
    <scope>NUCLEOTIDE SEQUENCE [LARGE SCALE GENOMIC DNA]</scope>
    <source>
        <strain evidence="7 8">I11</strain>
    </source>
</reference>
<accession>H0EBN3</accession>
<evidence type="ECO:0000256" key="5">
    <source>
        <dbReference type="ARBA" id="ARBA00023136"/>
    </source>
</evidence>
<evidence type="ECO:0000256" key="6">
    <source>
        <dbReference type="SAM" id="Phobius"/>
    </source>
</evidence>
<feature type="transmembrane region" description="Helical" evidence="6">
    <location>
        <begin position="246"/>
        <end position="277"/>
    </location>
</feature>
<organism evidence="7 8">
    <name type="scientific">Patulibacter medicamentivorans</name>
    <dbReference type="NCBI Taxonomy" id="1097667"/>
    <lineage>
        <taxon>Bacteria</taxon>
        <taxon>Bacillati</taxon>
        <taxon>Actinomycetota</taxon>
        <taxon>Thermoleophilia</taxon>
        <taxon>Solirubrobacterales</taxon>
        <taxon>Patulibacteraceae</taxon>
        <taxon>Patulibacter</taxon>
    </lineage>
</organism>
<keyword evidence="5 6" id="KW-0472">Membrane</keyword>
<protein>
    <submittedName>
        <fullName evidence="7">Branched-chain amino acid transport system permease protein LivM (TC 3.A.1.4.1)</fullName>
    </submittedName>
</protein>
<dbReference type="PANTHER" id="PTHR30482">
    <property type="entry name" value="HIGH-AFFINITY BRANCHED-CHAIN AMINO ACID TRANSPORT SYSTEM PERMEASE"/>
    <property type="match status" value="1"/>
</dbReference>
<evidence type="ECO:0000313" key="8">
    <source>
        <dbReference type="Proteomes" id="UP000005143"/>
    </source>
</evidence>
<dbReference type="PATRIC" id="fig|1097667.3.peg.4227"/>
<keyword evidence="4 6" id="KW-1133">Transmembrane helix</keyword>
<keyword evidence="8" id="KW-1185">Reference proteome</keyword>